<dbReference type="SUPFAM" id="SSF47005">
    <property type="entry name" value="Peripheral subunit-binding domain of 2-oxo acid dehydrogenase complex"/>
    <property type="match status" value="1"/>
</dbReference>
<dbReference type="EnsemblBacteria" id="CAC12556">
    <property type="protein sequence ID" value="CAC12556"/>
    <property type="gene ID" value="CAC12556"/>
</dbReference>
<dbReference type="PANTHER" id="PTHR43178:SF5">
    <property type="entry name" value="LIPOAMIDE ACYLTRANSFERASE COMPONENT OF BRANCHED-CHAIN ALPHA-KETO ACID DEHYDROGENASE COMPLEX, MITOCHONDRIAL"/>
    <property type="match status" value="1"/>
</dbReference>
<reference evidence="15" key="4">
    <citation type="journal article" date="2014" name="Biochem. J.">
        <title>Why are the 2-oxoacid dehydrogenase complexes so large? Generation of an active trimeric complex.</title>
        <authorList>
            <person name="Marrott N.L."/>
            <person name="Marshall J.J."/>
            <person name="Svergun D.I."/>
            <person name="Crennell S.J."/>
            <person name="Hough D.W."/>
            <person name="van den Elsen J.M."/>
            <person name="Danson M.J."/>
        </authorList>
    </citation>
    <scope>X-RAY CRYSTALLOGRAPHY (4.10 ANGSTROMS) OF 178-395</scope>
</reference>
<evidence type="ECO:0000259" key="9">
    <source>
        <dbReference type="PROSITE" id="PS50968"/>
    </source>
</evidence>
<keyword evidence="5 11" id="KW-0012">Acyltransferase</keyword>
<evidence type="ECO:0000256" key="7">
    <source>
        <dbReference type="ARBA" id="ARBA00042008"/>
    </source>
</evidence>
<dbReference type="FunFam" id="3.30.559.10:FF:000007">
    <property type="entry name" value="Dihydrolipoamide acetyltransferase component of pyruvate dehydrogenase complex"/>
    <property type="match status" value="1"/>
</dbReference>
<dbReference type="SUPFAM" id="SSF52777">
    <property type="entry name" value="CoA-dependent acyltransferases"/>
    <property type="match status" value="1"/>
</dbReference>
<dbReference type="Pfam" id="PF00198">
    <property type="entry name" value="2-oxoacid_dh"/>
    <property type="match status" value="1"/>
</dbReference>
<dbReference type="FunFam" id="4.10.320.10:FF:000002">
    <property type="entry name" value="Dihydrolipoamide acetyltransferase component of pyruvate dehydrogenase complex"/>
    <property type="match status" value="1"/>
</dbReference>
<evidence type="ECO:0007829" key="14">
    <source>
        <dbReference type="PDB" id="3RQC"/>
    </source>
</evidence>
<dbReference type="EC" id="2.3.1.168" evidence="6"/>
<name>Q9HIA5_THEAC</name>
<dbReference type="EvolutionaryTrace" id="Q9HIA5"/>
<keyword evidence="3" id="KW-0808">Transferase</keyword>
<dbReference type="InterPro" id="IPR011053">
    <property type="entry name" value="Single_hybrid_motif"/>
</dbReference>
<protein>
    <recommendedName>
        <fullName evidence="6">dihydrolipoyllysine-residue (2-methylpropanoyl)transferase</fullName>
        <ecNumber evidence="6">2.3.1.168</ecNumber>
    </recommendedName>
    <alternativeName>
        <fullName evidence="7">Branched-chain alpha-keto acid dehydrogenase complex component E2</fullName>
    </alternativeName>
</protein>
<dbReference type="FunCoup" id="Q9HIA5">
    <property type="interactions" value="111"/>
</dbReference>
<dbReference type="PaxDb" id="273075-Ta1436"/>
<dbReference type="PROSITE" id="PS51826">
    <property type="entry name" value="PSBD"/>
    <property type="match status" value="1"/>
</dbReference>
<reference evidence="14" key="3">
    <citation type="journal article" date="2012" name="FEBS J.">
        <title>The catalytic core of an archaeal 2-oxoacid dehydrogenase multienzyme complex is a 42-mer protein assembly.</title>
        <authorList>
            <person name="Marrott N.L."/>
            <person name="Marshall J.J."/>
            <person name="Svergun D.I."/>
            <person name="Crennell S.J."/>
            <person name="Hough D.W."/>
            <person name="Danson M.J."/>
            <person name="van den Elsen J.M."/>
        </authorList>
    </citation>
    <scope>X-RAY CRYSTALLOGRAPHY (4.01 ANGSTROMS) OF 178-400</scope>
</reference>
<comment type="interaction">
    <interactant intactId="EBI-7094377">
        <id>Q9HIA5</id>
    </interactant>
    <interactant intactId="EBI-7094377">
        <id>Q9HIA5</id>
        <label>Ta1436</label>
    </interactant>
    <organismsDiffer>false</organismsDiffer>
    <experiments>2</experiments>
</comment>
<dbReference type="Pfam" id="PF02817">
    <property type="entry name" value="E3_binding"/>
    <property type="match status" value="1"/>
</dbReference>
<dbReference type="PDB" id="2L5T">
    <property type="method" value="NMR"/>
    <property type="chains" value="A=1-77"/>
</dbReference>
<dbReference type="PDB" id="3RQC">
    <property type="method" value="X-ray"/>
    <property type="resolution" value="4.01 A"/>
    <property type="chains" value="A/B/C/D/E/F/G=178-400"/>
</dbReference>
<feature type="domain" description="Peripheral subunit-binding (PSBD)" evidence="10">
    <location>
        <begin position="112"/>
        <end position="149"/>
    </location>
</feature>
<proteinExistence type="evidence at protein level"/>
<dbReference type="GO" id="GO:0042802">
    <property type="term" value="F:identical protein binding"/>
    <property type="evidence" value="ECO:0000353"/>
    <property type="project" value="IntAct"/>
</dbReference>
<reference evidence="11 12" key="1">
    <citation type="journal article" date="2000" name="Nature">
        <title>The genome sequence of the thermoacidophilic scavenger Thermoplasma acidophilum.</title>
        <authorList>
            <person name="Ruepp A."/>
            <person name="Graml W."/>
            <person name="Santos-Martinez M.L."/>
            <person name="Koretke K.K."/>
            <person name="Volker C."/>
            <person name="Mewes H.W."/>
            <person name="Frishman D."/>
            <person name="Stocker S."/>
            <person name="Lupas A.N."/>
            <person name="Baumeister W."/>
        </authorList>
    </citation>
    <scope>NUCLEOTIDE SEQUENCE [LARGE SCALE GENOMIC DNA]</scope>
    <source>
        <strain evidence="12">ATCC 25905 / DSM 1728 / JCM 9062 / NBRC 15155 / AMRC-C165</strain>
    </source>
</reference>
<evidence type="ECO:0000256" key="2">
    <source>
        <dbReference type="ARBA" id="ARBA00007317"/>
    </source>
</evidence>
<evidence type="ECO:0000313" key="12">
    <source>
        <dbReference type="Proteomes" id="UP000001024"/>
    </source>
</evidence>
<evidence type="ECO:0000256" key="8">
    <source>
        <dbReference type="SAM" id="MobiDB-lite"/>
    </source>
</evidence>
<dbReference type="MINT" id="Q9HIA5"/>
<evidence type="ECO:0000256" key="5">
    <source>
        <dbReference type="ARBA" id="ARBA00023315"/>
    </source>
</evidence>
<sequence length="400" mass="44244">MYEFKLPDIGEGVTEGEIVRWDVKEGDMVEKDQDLVEVMTDKVTVKIPSPVRGKIVKILYREGQVVPVGSTLLQIDTGEEAPVQQPAGRAESTVQVAEVKQVPLPEVSGHVLASPAVRRIARENGIDLSKVGGTGEGGRVTLDDLERYMKSPAPSPAPSAGKAEAVHTAPQIPAQKPAPGREEILEMHGLRRIIFDKMTKAKQIMPHFTVMEEVDVTSMVSILDSAKARNRKVTVTGFLARIVPSILKQYPYLNAIYDETRRVYILKKYYNIGIAVDTPDGLNVFVIKDADRKSMVEISAEISDKASRARENKLQLDEVQDSTFTITNVGTIGGIMSTPIINYPEVAILGVHRILEREGRKYMYLSLSCDHRLIDGAVATRFIVDLKKVIEDPNAIIYEI</sequence>
<dbReference type="GO" id="GO:0016407">
    <property type="term" value="F:acetyltransferase activity"/>
    <property type="evidence" value="ECO:0007669"/>
    <property type="project" value="TreeGrafter"/>
</dbReference>
<reference evidence="13" key="2">
    <citation type="submission" date="2010-11" db="PDB data bank">
        <title>Solution NMR structure of E2 lipoyl domain from Thermoplasma acidophilum.</title>
        <authorList>
            <person name="Posner M."/>
            <person name="Upadhyay A."/>
            <person name="Danson M."/>
            <person name="Bagby S."/>
        </authorList>
    </citation>
    <scope>STRUCTURE BY NMR OF 1-77</scope>
</reference>
<dbReference type="Proteomes" id="UP000001024">
    <property type="component" value="Chromosome"/>
</dbReference>
<dbReference type="STRING" id="273075.gene:9572665"/>
<evidence type="ECO:0007829" key="15">
    <source>
        <dbReference type="PDB" id="4OFS"/>
    </source>
</evidence>
<accession>Q9HIA5</accession>
<dbReference type="AlphaFoldDB" id="Q9HIA5"/>
<dbReference type="Pfam" id="PF00364">
    <property type="entry name" value="Biotin_lipoyl"/>
    <property type="match status" value="1"/>
</dbReference>
<dbReference type="RefSeq" id="WP_010901839.1">
    <property type="nucleotide sequence ID" value="NC_002578.1"/>
</dbReference>
<evidence type="ECO:0007829" key="13">
    <source>
        <dbReference type="PDB" id="2L5T"/>
    </source>
</evidence>
<comment type="cofactor">
    <cofactor evidence="1">
        <name>(R)-lipoate</name>
        <dbReference type="ChEBI" id="CHEBI:83088"/>
    </cofactor>
</comment>
<dbReference type="InterPro" id="IPR001078">
    <property type="entry name" value="2-oxoacid_DH_actylTfrase"/>
</dbReference>
<feature type="region of interest" description="Disordered" evidence="8">
    <location>
        <begin position="149"/>
        <end position="180"/>
    </location>
</feature>
<dbReference type="InterPro" id="IPR023213">
    <property type="entry name" value="CAT-like_dom_sf"/>
</dbReference>
<dbReference type="SUPFAM" id="SSF51230">
    <property type="entry name" value="Single hybrid motif"/>
    <property type="match status" value="1"/>
</dbReference>
<dbReference type="IntAct" id="Q9HIA5">
    <property type="interactions" value="1"/>
</dbReference>
<dbReference type="OrthoDB" id="56234at2157"/>
<keyword evidence="13 14" id="KW-0002">3D-structure</keyword>
<feature type="domain" description="Lipoyl-binding" evidence="9">
    <location>
        <begin position="1"/>
        <end position="76"/>
    </location>
</feature>
<evidence type="ECO:0000256" key="3">
    <source>
        <dbReference type="ARBA" id="ARBA00022679"/>
    </source>
</evidence>
<dbReference type="Gene3D" id="3.30.559.10">
    <property type="entry name" value="Chloramphenicol acetyltransferase-like domain"/>
    <property type="match status" value="1"/>
</dbReference>
<evidence type="ECO:0000259" key="10">
    <source>
        <dbReference type="PROSITE" id="PS51826"/>
    </source>
</evidence>
<dbReference type="GO" id="GO:0031405">
    <property type="term" value="F:lipoic acid binding"/>
    <property type="evidence" value="ECO:0007669"/>
    <property type="project" value="TreeGrafter"/>
</dbReference>
<dbReference type="InParanoid" id="Q9HIA5"/>
<dbReference type="CDD" id="cd06849">
    <property type="entry name" value="lipoyl_domain"/>
    <property type="match status" value="1"/>
</dbReference>
<dbReference type="GO" id="GO:0043754">
    <property type="term" value="F:dihydrolipoamide branched chain acyltransferase activity"/>
    <property type="evidence" value="ECO:0007669"/>
    <property type="project" value="UniProtKB-EC"/>
</dbReference>
<organism evidence="11 12">
    <name type="scientific">Thermoplasma acidophilum (strain ATCC 25905 / DSM 1728 / JCM 9062 / NBRC 15155 / AMRC-C165)</name>
    <dbReference type="NCBI Taxonomy" id="273075"/>
    <lineage>
        <taxon>Archaea</taxon>
        <taxon>Methanobacteriati</taxon>
        <taxon>Thermoplasmatota</taxon>
        <taxon>Thermoplasmata</taxon>
        <taxon>Thermoplasmatales</taxon>
        <taxon>Thermoplasmataceae</taxon>
        <taxon>Thermoplasma</taxon>
    </lineage>
</organism>
<dbReference type="PDBsum" id="3RQC"/>
<keyword evidence="4" id="KW-0450">Lipoyl</keyword>
<gene>
    <name evidence="11" type="ordered locus">Ta1436</name>
</gene>
<dbReference type="PDBsum" id="4OFS"/>
<dbReference type="SMR" id="Q9HIA5"/>
<dbReference type="InterPro" id="IPR036625">
    <property type="entry name" value="E3-bd_dom_sf"/>
</dbReference>
<dbReference type="EMBL" id="AL445067">
    <property type="protein sequence ID" value="CAC12556.1"/>
    <property type="molecule type" value="Genomic_DNA"/>
</dbReference>
<dbReference type="InterPro" id="IPR004167">
    <property type="entry name" value="PSBD"/>
</dbReference>
<dbReference type="GO" id="GO:0005737">
    <property type="term" value="C:cytoplasm"/>
    <property type="evidence" value="ECO:0007669"/>
    <property type="project" value="TreeGrafter"/>
</dbReference>
<dbReference type="Gene3D" id="2.40.50.100">
    <property type="match status" value="1"/>
</dbReference>
<dbReference type="KEGG" id="tac:Ta1436"/>
<evidence type="ECO:0000256" key="4">
    <source>
        <dbReference type="ARBA" id="ARBA00022823"/>
    </source>
</evidence>
<dbReference type="PDB" id="4OFS">
    <property type="method" value="X-ray"/>
    <property type="resolution" value="4.10 A"/>
    <property type="chains" value="A/B/C/D/E/F=178-395"/>
</dbReference>
<dbReference type="InterPro" id="IPR050743">
    <property type="entry name" value="2-oxoacid_DH_E2_comp"/>
</dbReference>
<evidence type="ECO:0000256" key="1">
    <source>
        <dbReference type="ARBA" id="ARBA00001938"/>
    </source>
</evidence>
<dbReference type="FunFam" id="2.40.50.100:FF:000079">
    <property type="entry name" value="Dihydrolipoamide acetyltransferase component of pyruvate dehydrogenase complex"/>
    <property type="match status" value="1"/>
</dbReference>
<dbReference type="Gene3D" id="4.10.320.10">
    <property type="entry name" value="E3-binding domain"/>
    <property type="match status" value="1"/>
</dbReference>
<dbReference type="HOGENOM" id="CLU_016733_10_0_2"/>
<evidence type="ECO:0000313" key="11">
    <source>
        <dbReference type="EMBL" id="CAC12556.1"/>
    </source>
</evidence>
<dbReference type="eggNOG" id="arCOG01706">
    <property type="taxonomic scope" value="Archaea"/>
</dbReference>
<dbReference type="PROSITE" id="PS50968">
    <property type="entry name" value="BIOTINYL_LIPOYL"/>
    <property type="match status" value="1"/>
</dbReference>
<dbReference type="PROSITE" id="PS00189">
    <property type="entry name" value="LIPOYL"/>
    <property type="match status" value="1"/>
</dbReference>
<dbReference type="PDBsum" id="2L5T"/>
<dbReference type="InterPro" id="IPR000089">
    <property type="entry name" value="Biotin_lipoyl"/>
</dbReference>
<keyword evidence="12" id="KW-1185">Reference proteome</keyword>
<dbReference type="PANTHER" id="PTHR43178">
    <property type="entry name" value="DIHYDROLIPOAMIDE ACETYLTRANSFERASE COMPONENT OF PYRUVATE DEHYDROGENASE COMPLEX"/>
    <property type="match status" value="1"/>
</dbReference>
<evidence type="ECO:0000256" key="6">
    <source>
        <dbReference type="ARBA" id="ARBA00038880"/>
    </source>
</evidence>
<dbReference type="InterPro" id="IPR003016">
    <property type="entry name" value="2-oxoA_DH_lipoyl-BS"/>
</dbReference>
<comment type="similarity">
    <text evidence="2">Belongs to the 2-oxoacid dehydrogenase family.</text>
</comment>